<accession>A0ABQ6WC54</accession>
<name>A0ABQ6WC54_9EURO</name>
<dbReference type="Proteomes" id="UP000325395">
    <property type="component" value="Unassembled WGS sequence"/>
</dbReference>
<sequence length="222" mass="24318">MVKFQVPILLLIANAVCTLAATKPEITTFRDTQCKNPGTAEDATELDKCFTVTRYATSSVKLSSDPSVPKCPDNSAPVAILFASPWCSGDSQSFPSNITGCQTTNTTDFVFESWKLQCPKVSEKKPIYLETFYDSSCDIAESNTTATAVDECVSVESEHTRAYSLIGLHEDENLCKNMTAKLILYTEGNCTGGALSQPEYNYQTGCKSMEEVNVKAWKIHCV</sequence>
<feature type="chain" id="PRO_5047047784" description="Secreted protein" evidence="1">
    <location>
        <begin position="21"/>
        <end position="222"/>
    </location>
</feature>
<gene>
    <name evidence="2" type="ORF">BDV36DRAFT_298888</name>
</gene>
<keyword evidence="3" id="KW-1185">Reference proteome</keyword>
<organism evidence="2 3">
    <name type="scientific">Aspergillus pseudocaelatus</name>
    <dbReference type="NCBI Taxonomy" id="1825620"/>
    <lineage>
        <taxon>Eukaryota</taxon>
        <taxon>Fungi</taxon>
        <taxon>Dikarya</taxon>
        <taxon>Ascomycota</taxon>
        <taxon>Pezizomycotina</taxon>
        <taxon>Eurotiomycetes</taxon>
        <taxon>Eurotiomycetidae</taxon>
        <taxon>Eurotiales</taxon>
        <taxon>Aspergillaceae</taxon>
        <taxon>Aspergillus</taxon>
        <taxon>Aspergillus subgen. Circumdati</taxon>
    </lineage>
</organism>
<keyword evidence="1" id="KW-0732">Signal</keyword>
<proteinExistence type="predicted"/>
<evidence type="ECO:0000313" key="3">
    <source>
        <dbReference type="Proteomes" id="UP000325395"/>
    </source>
</evidence>
<dbReference type="EMBL" id="ML735783">
    <property type="protein sequence ID" value="KAE8414545.1"/>
    <property type="molecule type" value="Genomic_DNA"/>
</dbReference>
<evidence type="ECO:0000256" key="1">
    <source>
        <dbReference type="SAM" id="SignalP"/>
    </source>
</evidence>
<evidence type="ECO:0000313" key="2">
    <source>
        <dbReference type="EMBL" id="KAE8414545.1"/>
    </source>
</evidence>
<feature type="signal peptide" evidence="1">
    <location>
        <begin position="1"/>
        <end position="20"/>
    </location>
</feature>
<protein>
    <recommendedName>
        <fullName evidence="4">Secreted protein</fullName>
    </recommendedName>
</protein>
<reference evidence="2 3" key="1">
    <citation type="submission" date="2019-04" db="EMBL/GenBank/DDBJ databases">
        <authorList>
            <consortium name="DOE Joint Genome Institute"/>
            <person name="Mondo S."/>
            <person name="Kjaerbolling I."/>
            <person name="Vesth T."/>
            <person name="Frisvad J.C."/>
            <person name="Nybo J.L."/>
            <person name="Theobald S."/>
            <person name="Kildgaard S."/>
            <person name="Isbrandt T."/>
            <person name="Kuo A."/>
            <person name="Sato A."/>
            <person name="Lyhne E.K."/>
            <person name="Kogle M.E."/>
            <person name="Wiebenga A."/>
            <person name="Kun R.S."/>
            <person name="Lubbers R.J."/>
            <person name="Makela M.R."/>
            <person name="Barry K."/>
            <person name="Chovatia M."/>
            <person name="Clum A."/>
            <person name="Daum C."/>
            <person name="Haridas S."/>
            <person name="He G."/>
            <person name="LaButti K."/>
            <person name="Lipzen A."/>
            <person name="Riley R."/>
            <person name="Salamov A."/>
            <person name="Simmons B.A."/>
            <person name="Magnuson J.K."/>
            <person name="Henrissat B."/>
            <person name="Mortensen U.H."/>
            <person name="Larsen T.O."/>
            <person name="Devries R.P."/>
            <person name="Grigoriev I.V."/>
            <person name="Machida M."/>
            <person name="Baker S.E."/>
            <person name="Andersen M.R."/>
            <person name="Cantor M.N."/>
            <person name="Hua S.X."/>
        </authorList>
    </citation>
    <scope>NUCLEOTIDE SEQUENCE [LARGE SCALE GENOMIC DNA]</scope>
    <source>
        <strain evidence="2 3">CBS 117616</strain>
    </source>
</reference>
<evidence type="ECO:0008006" key="4">
    <source>
        <dbReference type="Google" id="ProtNLM"/>
    </source>
</evidence>